<reference evidence="1" key="1">
    <citation type="journal article" date="2014" name="Nat. Commun.">
        <title>The tobacco genome sequence and its comparison with those of tomato and potato.</title>
        <authorList>
            <person name="Sierro N."/>
            <person name="Battey J.N."/>
            <person name="Ouadi S."/>
            <person name="Bakaher N."/>
            <person name="Bovet L."/>
            <person name="Willig A."/>
            <person name="Goepfert S."/>
            <person name="Peitsch M.C."/>
            <person name="Ivanov N.V."/>
        </authorList>
    </citation>
    <scope>NUCLEOTIDE SEQUENCE [LARGE SCALE GENOMIC DNA]</scope>
</reference>
<sequence length="135" mass="15310">MAFSVSMIFCSTNMAEIQAANFGLQWCMNNNFNNIILELDSKIVVEMIKGSSKPSWKLLYWITSIRDKMAHLNAEVSHCFRKANMTADALSKFGAIEDSSIIFTNTNELPRATRGSYIMDKTGLPNLRIRSHKRV</sequence>
<dbReference type="RefSeq" id="XP_075074648.1">
    <property type="nucleotide sequence ID" value="XM_075218547.1"/>
</dbReference>
<keyword evidence="1" id="KW-1185">Reference proteome</keyword>
<accession>A0AC58RPL3</accession>
<organism evidence="1 2">
    <name type="scientific">Nicotiana tabacum</name>
    <name type="common">Common tobacco</name>
    <dbReference type="NCBI Taxonomy" id="4097"/>
    <lineage>
        <taxon>Eukaryota</taxon>
        <taxon>Viridiplantae</taxon>
        <taxon>Streptophyta</taxon>
        <taxon>Embryophyta</taxon>
        <taxon>Tracheophyta</taxon>
        <taxon>Spermatophyta</taxon>
        <taxon>Magnoliopsida</taxon>
        <taxon>eudicotyledons</taxon>
        <taxon>Gunneridae</taxon>
        <taxon>Pentapetalae</taxon>
        <taxon>asterids</taxon>
        <taxon>lamiids</taxon>
        <taxon>Solanales</taxon>
        <taxon>Solanaceae</taxon>
        <taxon>Nicotianoideae</taxon>
        <taxon>Nicotianeae</taxon>
        <taxon>Nicotiana</taxon>
    </lineage>
</organism>
<evidence type="ECO:0000313" key="1">
    <source>
        <dbReference type="Proteomes" id="UP000790787"/>
    </source>
</evidence>
<proteinExistence type="predicted"/>
<protein>
    <submittedName>
        <fullName evidence="2">Uncharacterized protein LOC142162223</fullName>
    </submittedName>
</protein>
<dbReference type="Proteomes" id="UP000790787">
    <property type="component" value="Chromosome 7"/>
</dbReference>
<reference evidence="2" key="2">
    <citation type="submission" date="2025-08" db="UniProtKB">
        <authorList>
            <consortium name="RefSeq"/>
        </authorList>
    </citation>
    <scope>IDENTIFICATION</scope>
    <source>
        <tissue evidence="2">Leaf</tissue>
    </source>
</reference>
<name>A0AC58RPL3_TOBAC</name>
<gene>
    <name evidence="2" type="primary">LOC142162223</name>
</gene>
<evidence type="ECO:0000313" key="2">
    <source>
        <dbReference type="RefSeq" id="XP_075074648.1"/>
    </source>
</evidence>